<dbReference type="EMBL" id="QZWG01000014">
    <property type="protein sequence ID" value="RZB69099.1"/>
    <property type="molecule type" value="Genomic_DNA"/>
</dbReference>
<sequence length="84" mass="9354">MTGEIEQNGCISKKQRRIRKPASSSSAAAAAAASTSQQIFQHTLSFLQFPLRKATFSNLSFLLLWLKLVRDESWGILDLFAVKP</sequence>
<dbReference type="Proteomes" id="UP000289340">
    <property type="component" value="Chromosome 14"/>
</dbReference>
<keyword evidence="3" id="KW-1185">Reference proteome</keyword>
<dbReference type="AlphaFoldDB" id="A0A445H686"/>
<proteinExistence type="predicted"/>
<evidence type="ECO:0000313" key="3">
    <source>
        <dbReference type="Proteomes" id="UP000289340"/>
    </source>
</evidence>
<organism evidence="2 3">
    <name type="scientific">Glycine soja</name>
    <name type="common">Wild soybean</name>
    <dbReference type="NCBI Taxonomy" id="3848"/>
    <lineage>
        <taxon>Eukaryota</taxon>
        <taxon>Viridiplantae</taxon>
        <taxon>Streptophyta</taxon>
        <taxon>Embryophyta</taxon>
        <taxon>Tracheophyta</taxon>
        <taxon>Spermatophyta</taxon>
        <taxon>Magnoliopsida</taxon>
        <taxon>eudicotyledons</taxon>
        <taxon>Gunneridae</taxon>
        <taxon>Pentapetalae</taxon>
        <taxon>rosids</taxon>
        <taxon>fabids</taxon>
        <taxon>Fabales</taxon>
        <taxon>Fabaceae</taxon>
        <taxon>Papilionoideae</taxon>
        <taxon>50 kb inversion clade</taxon>
        <taxon>NPAAA clade</taxon>
        <taxon>indigoferoid/millettioid clade</taxon>
        <taxon>Phaseoleae</taxon>
        <taxon>Glycine</taxon>
        <taxon>Glycine subgen. Soja</taxon>
    </lineage>
</organism>
<accession>A0A445H686</accession>
<reference evidence="2 3" key="1">
    <citation type="submission" date="2018-09" db="EMBL/GenBank/DDBJ databases">
        <title>A high-quality reference genome of wild soybean provides a powerful tool to mine soybean genomes.</title>
        <authorList>
            <person name="Xie M."/>
            <person name="Chung C.Y.L."/>
            <person name="Li M.-W."/>
            <person name="Wong F.-L."/>
            <person name="Chan T.-F."/>
            <person name="Lam H.-M."/>
        </authorList>
    </citation>
    <scope>NUCLEOTIDE SEQUENCE [LARGE SCALE GENOMIC DNA]</scope>
    <source>
        <strain evidence="3">cv. W05</strain>
        <tissue evidence="2">Hypocotyl of etiolated seedlings</tissue>
    </source>
</reference>
<evidence type="ECO:0000256" key="1">
    <source>
        <dbReference type="SAM" id="MobiDB-lite"/>
    </source>
</evidence>
<name>A0A445H686_GLYSO</name>
<evidence type="ECO:0000313" key="2">
    <source>
        <dbReference type="EMBL" id="RZB69099.1"/>
    </source>
</evidence>
<comment type="caution">
    <text evidence="2">The sequence shown here is derived from an EMBL/GenBank/DDBJ whole genome shotgun (WGS) entry which is preliminary data.</text>
</comment>
<feature type="region of interest" description="Disordered" evidence="1">
    <location>
        <begin position="1"/>
        <end position="24"/>
    </location>
</feature>
<protein>
    <submittedName>
        <fullName evidence="2">PHD finger protein EHD3 isoform C</fullName>
    </submittedName>
</protein>
<gene>
    <name evidence="2" type="ORF">D0Y65_038737</name>
</gene>